<reference evidence="21 22" key="1">
    <citation type="submission" date="2019-07" db="EMBL/GenBank/DDBJ databases">
        <title>Thalassofilum flectens gen. nov., sp. nov., a novel moderate thermophilic anaerobe from a shallow sea hot spring in Kunashir Island (Russia), representing a new family in the order Bacteroidales, and proposal of Thalassofilacea fam. nov.</title>
        <authorList>
            <person name="Kochetkova T.V."/>
            <person name="Podosokorskaya O.A."/>
            <person name="Novikov A."/>
            <person name="Elcheninov A.G."/>
            <person name="Toshchakov S.V."/>
            <person name="Kublanov I.V."/>
        </authorList>
    </citation>
    <scope>NUCLEOTIDE SEQUENCE [LARGE SCALE GENOMIC DNA]</scope>
    <source>
        <strain evidence="21 22">38-H</strain>
    </source>
</reference>
<keyword evidence="22" id="KW-1185">Reference proteome</keyword>
<evidence type="ECO:0000256" key="6">
    <source>
        <dbReference type="ARBA" id="ARBA00022519"/>
    </source>
</evidence>
<dbReference type="InterPro" id="IPR025669">
    <property type="entry name" value="AAA_dom"/>
</dbReference>
<evidence type="ECO:0000256" key="3">
    <source>
        <dbReference type="ARBA" id="ARBA00008883"/>
    </source>
</evidence>
<evidence type="ECO:0000256" key="15">
    <source>
        <dbReference type="ARBA" id="ARBA00051245"/>
    </source>
</evidence>
<evidence type="ECO:0000256" key="13">
    <source>
        <dbReference type="ARBA" id="ARBA00023136"/>
    </source>
</evidence>
<comment type="similarity">
    <text evidence="2">Belongs to the CpsD/CapB family.</text>
</comment>
<feature type="domain" description="Polysaccharide chain length determinant N-terminal" evidence="18">
    <location>
        <begin position="23"/>
        <end position="119"/>
    </location>
</feature>
<feature type="transmembrane region" description="Helical" evidence="17">
    <location>
        <begin position="38"/>
        <end position="55"/>
    </location>
</feature>
<dbReference type="FunFam" id="3.40.50.300:FF:000527">
    <property type="entry name" value="Tyrosine-protein kinase etk"/>
    <property type="match status" value="1"/>
</dbReference>
<evidence type="ECO:0000256" key="11">
    <source>
        <dbReference type="ARBA" id="ARBA00022840"/>
    </source>
</evidence>
<dbReference type="PANTHER" id="PTHR32309:SF13">
    <property type="entry name" value="FERRIC ENTEROBACTIN TRANSPORT PROTEIN FEPE"/>
    <property type="match status" value="1"/>
</dbReference>
<dbReference type="GO" id="GO:0005886">
    <property type="term" value="C:plasma membrane"/>
    <property type="evidence" value="ECO:0007669"/>
    <property type="project" value="UniProtKB-SubCell"/>
</dbReference>
<evidence type="ECO:0000256" key="8">
    <source>
        <dbReference type="ARBA" id="ARBA00022692"/>
    </source>
</evidence>
<dbReference type="InterPro" id="IPR027417">
    <property type="entry name" value="P-loop_NTPase"/>
</dbReference>
<comment type="similarity">
    <text evidence="3">Belongs to the etk/wzc family.</text>
</comment>
<keyword evidence="11" id="KW-0067">ATP-binding</keyword>
<evidence type="ECO:0000256" key="9">
    <source>
        <dbReference type="ARBA" id="ARBA00022741"/>
    </source>
</evidence>
<dbReference type="Proteomes" id="UP000500961">
    <property type="component" value="Chromosome"/>
</dbReference>
<dbReference type="GO" id="GO:0005524">
    <property type="term" value="F:ATP binding"/>
    <property type="evidence" value="ECO:0007669"/>
    <property type="project" value="UniProtKB-KW"/>
</dbReference>
<evidence type="ECO:0000313" key="22">
    <source>
        <dbReference type="Proteomes" id="UP000500961"/>
    </source>
</evidence>
<evidence type="ECO:0000256" key="10">
    <source>
        <dbReference type="ARBA" id="ARBA00022777"/>
    </source>
</evidence>
<dbReference type="AlphaFoldDB" id="A0A7D3XKR5"/>
<accession>A0A7D3XKR5</accession>
<dbReference type="Gene3D" id="3.40.50.300">
    <property type="entry name" value="P-loop containing nucleotide triphosphate hydrolases"/>
    <property type="match status" value="1"/>
</dbReference>
<feature type="coiled-coil region" evidence="16">
    <location>
        <begin position="272"/>
        <end position="313"/>
    </location>
</feature>
<comment type="catalytic activity">
    <reaction evidence="15">
        <text>L-tyrosyl-[protein] + ATP = O-phospho-L-tyrosyl-[protein] + ADP + H(+)</text>
        <dbReference type="Rhea" id="RHEA:10596"/>
        <dbReference type="Rhea" id="RHEA-COMP:10136"/>
        <dbReference type="Rhea" id="RHEA-COMP:20101"/>
        <dbReference type="ChEBI" id="CHEBI:15378"/>
        <dbReference type="ChEBI" id="CHEBI:30616"/>
        <dbReference type="ChEBI" id="CHEBI:46858"/>
        <dbReference type="ChEBI" id="CHEBI:61978"/>
        <dbReference type="ChEBI" id="CHEBI:456216"/>
        <dbReference type="EC" id="2.7.10.2"/>
    </reaction>
</comment>
<name>A0A7D3XKR5_9BACT</name>
<evidence type="ECO:0000256" key="1">
    <source>
        <dbReference type="ARBA" id="ARBA00004429"/>
    </source>
</evidence>
<keyword evidence="5" id="KW-1003">Cell membrane</keyword>
<gene>
    <name evidence="21" type="ORF">FHG85_00435</name>
</gene>
<feature type="domain" description="AAA" evidence="19">
    <location>
        <begin position="597"/>
        <end position="754"/>
    </location>
</feature>
<keyword evidence="9" id="KW-0547">Nucleotide-binding</keyword>
<protein>
    <recommendedName>
        <fullName evidence="4">non-specific protein-tyrosine kinase</fullName>
        <ecNumber evidence="4">2.7.10.2</ecNumber>
    </recommendedName>
</protein>
<evidence type="ECO:0000256" key="7">
    <source>
        <dbReference type="ARBA" id="ARBA00022679"/>
    </source>
</evidence>
<sequence length="826" mass="94949">MVQDENMNQDIIPRNPNGYPEEETLDIKQLLYRVIANWYWYAITVFIALFVAYLINRYSQQVYSVTSSVIVRDDDNTKSYVGAEQLIQSLRLTKNTKSVQNEIGILQSYSLARQAIDELEEFKVTYTAVGRRGIKESQLYKRCPFKVIIDSGANNLLNYPIYVTILDSIRYRLEIDDGMGIEQTLRFGERFTNENFNFTVVLRNPSNKLEQGSVSKYYFTINDPNSMALQYKSKVSVTLNDKKGSLLTLSTSGYVAEQEADYLNKLMEVYIRRGLEEKNQIAENTVKFIDKQLALMTDSLRNAEQRLQDFRTNNRVLDISREGNMLIDRIKSIQQEQGNIELRGYYYNYLKDYLSQRKDLNTLIAPSVLGVDDPQLNTLLAEASRAYIEREEMRATVKPGSPGLEQLDIRIENLRQSLIEKVNSLVEANAIAQKQLKNRIKEVETEMMRLPVNERQLIGFERDFNLIDKMYTYLQEKRAEAAIARASNISDNKILDYARPENATMIKPQKSLNYLIALLIGLALPFIVMLTYDFFNDKLVDLKEISRRTKVPVIGTLGHNRYETEMPTIDKPKSTLTESFRGLRINLQYLLREPDKKVIAVSSTVVGEGKTFTAANLAAIIAVTGKKVLLLGLDLRKPRVHRLFSYTGAIGVSTYLIGRSNIEDIIFPSEVENLYFMPSGPIPPNPAELLGSSKMDELITWARQNYDYVIIDSPPVAIVSDAFLIARFTDANLFVVRYGYSSREVLNLINDIYKHQEIRNLALVINDFAPRRGYGYSYSYAYSYGYSYGYGYYYGKGYYNKYYGSGYYSDDDEPPLSWKEKIKLLF</sequence>
<dbReference type="Pfam" id="PF13807">
    <property type="entry name" value="GNVR"/>
    <property type="match status" value="1"/>
</dbReference>
<dbReference type="Pfam" id="PF02706">
    <property type="entry name" value="Wzz"/>
    <property type="match status" value="1"/>
</dbReference>
<feature type="transmembrane region" description="Helical" evidence="17">
    <location>
        <begin position="514"/>
        <end position="535"/>
    </location>
</feature>
<dbReference type="NCBIfam" id="TIGR01007">
    <property type="entry name" value="eps_fam"/>
    <property type="match status" value="1"/>
</dbReference>
<dbReference type="EC" id="2.7.10.2" evidence="4"/>
<comment type="subcellular location">
    <subcellularLocation>
        <location evidence="1">Cell inner membrane</location>
        <topology evidence="1">Multi-pass membrane protein</topology>
    </subcellularLocation>
</comment>
<dbReference type="SUPFAM" id="SSF52540">
    <property type="entry name" value="P-loop containing nucleoside triphosphate hydrolases"/>
    <property type="match status" value="1"/>
</dbReference>
<dbReference type="KEGG" id="ttz:FHG85_00435"/>
<proteinExistence type="inferred from homology"/>
<keyword evidence="10 21" id="KW-0418">Kinase</keyword>
<evidence type="ECO:0000256" key="16">
    <source>
        <dbReference type="SAM" id="Coils"/>
    </source>
</evidence>
<keyword evidence="13 17" id="KW-0472">Membrane</keyword>
<dbReference type="InterPro" id="IPR050445">
    <property type="entry name" value="Bact_polysacc_biosynth/exp"/>
</dbReference>
<evidence type="ECO:0000256" key="17">
    <source>
        <dbReference type="SAM" id="Phobius"/>
    </source>
</evidence>
<dbReference type="InterPro" id="IPR003856">
    <property type="entry name" value="LPS_length_determ_N"/>
</dbReference>
<dbReference type="EMBL" id="CP041345">
    <property type="protein sequence ID" value="QKG78796.1"/>
    <property type="molecule type" value="Genomic_DNA"/>
</dbReference>
<feature type="domain" description="Tyrosine-protein kinase G-rich" evidence="20">
    <location>
        <begin position="454"/>
        <end position="530"/>
    </location>
</feature>
<organism evidence="21 22">
    <name type="scientific">Tenuifilum thalassicum</name>
    <dbReference type="NCBI Taxonomy" id="2590900"/>
    <lineage>
        <taxon>Bacteria</taxon>
        <taxon>Pseudomonadati</taxon>
        <taxon>Bacteroidota</taxon>
        <taxon>Bacteroidia</taxon>
        <taxon>Bacteroidales</taxon>
        <taxon>Tenuifilaceae</taxon>
        <taxon>Tenuifilum</taxon>
    </lineage>
</organism>
<evidence type="ECO:0000259" key="19">
    <source>
        <dbReference type="Pfam" id="PF13614"/>
    </source>
</evidence>
<keyword evidence="6" id="KW-0997">Cell inner membrane</keyword>
<keyword evidence="7 21" id="KW-0808">Transferase</keyword>
<dbReference type="CDD" id="cd05387">
    <property type="entry name" value="BY-kinase"/>
    <property type="match status" value="1"/>
</dbReference>
<evidence type="ECO:0000259" key="18">
    <source>
        <dbReference type="Pfam" id="PF02706"/>
    </source>
</evidence>
<evidence type="ECO:0000259" key="20">
    <source>
        <dbReference type="Pfam" id="PF13807"/>
    </source>
</evidence>
<evidence type="ECO:0000256" key="2">
    <source>
        <dbReference type="ARBA" id="ARBA00007316"/>
    </source>
</evidence>
<evidence type="ECO:0000256" key="5">
    <source>
        <dbReference type="ARBA" id="ARBA00022475"/>
    </source>
</evidence>
<dbReference type="InterPro" id="IPR005702">
    <property type="entry name" value="Wzc-like_C"/>
</dbReference>
<dbReference type="GO" id="GO:0004715">
    <property type="term" value="F:non-membrane spanning protein tyrosine kinase activity"/>
    <property type="evidence" value="ECO:0007669"/>
    <property type="project" value="UniProtKB-EC"/>
</dbReference>
<dbReference type="PANTHER" id="PTHR32309">
    <property type="entry name" value="TYROSINE-PROTEIN KINASE"/>
    <property type="match status" value="1"/>
</dbReference>
<evidence type="ECO:0000256" key="14">
    <source>
        <dbReference type="ARBA" id="ARBA00023137"/>
    </source>
</evidence>
<dbReference type="InterPro" id="IPR032807">
    <property type="entry name" value="GNVR"/>
</dbReference>
<evidence type="ECO:0000313" key="21">
    <source>
        <dbReference type="EMBL" id="QKG78796.1"/>
    </source>
</evidence>
<dbReference type="Pfam" id="PF13614">
    <property type="entry name" value="AAA_31"/>
    <property type="match status" value="1"/>
</dbReference>
<evidence type="ECO:0000256" key="4">
    <source>
        <dbReference type="ARBA" id="ARBA00011903"/>
    </source>
</evidence>
<evidence type="ECO:0000256" key="12">
    <source>
        <dbReference type="ARBA" id="ARBA00022989"/>
    </source>
</evidence>
<keyword evidence="8 17" id="KW-0812">Transmembrane</keyword>
<keyword evidence="12 17" id="KW-1133">Transmembrane helix</keyword>
<keyword evidence="16" id="KW-0175">Coiled coil</keyword>
<keyword evidence="14" id="KW-0829">Tyrosine-protein kinase</keyword>
<dbReference type="GO" id="GO:0042802">
    <property type="term" value="F:identical protein binding"/>
    <property type="evidence" value="ECO:0007669"/>
    <property type="project" value="UniProtKB-ARBA"/>
</dbReference>